<keyword evidence="2" id="KW-1185">Reference proteome</keyword>
<dbReference type="InterPro" id="IPR014710">
    <property type="entry name" value="RmlC-like_jellyroll"/>
</dbReference>
<dbReference type="EMBL" id="CP048649">
    <property type="protein sequence ID" value="QIB70147.1"/>
    <property type="molecule type" value="Genomic_DNA"/>
</dbReference>
<dbReference type="InterPro" id="IPR011051">
    <property type="entry name" value="RmlC_Cupin_sf"/>
</dbReference>
<protein>
    <submittedName>
        <fullName evidence="1">HutD family protein</fullName>
    </submittedName>
</protein>
<accession>A0A858BX49</accession>
<gene>
    <name evidence="1" type="ORF">Ami103574_12975</name>
</gene>
<reference evidence="1 2" key="1">
    <citation type="submission" date="2020-02" db="EMBL/GenBank/DDBJ databases">
        <authorList>
            <person name="Kim Y.B."/>
            <person name="Roh S.W."/>
        </authorList>
    </citation>
    <scope>NUCLEOTIDE SEQUENCE [LARGE SCALE GENOMIC DNA]</scope>
    <source>
        <strain evidence="1 2">DSM 103574</strain>
    </source>
</reference>
<sequence length="199" mass="22760">MRCKVFTKESYQISKWSGGVTTQLAIYPETAKYDQRDFMWRLSSATVEMEESDFTPLPDYDRVLIVLEGEVVLSHKDIRVSRLAAYEQDRFSGGYQTRSFGKITDFNLMVRKGSQGFAEVLPVTRDGKEIVLEDCQGYKKMSQGFYCAEGFCDIRLGKIFCQLAPGELLILQGDYGAVQRVNVRGEGKVIWTQMYYNES</sequence>
<evidence type="ECO:0000313" key="1">
    <source>
        <dbReference type="EMBL" id="QIB70147.1"/>
    </source>
</evidence>
<dbReference type="SUPFAM" id="SSF51182">
    <property type="entry name" value="RmlC-like cupins"/>
    <property type="match status" value="1"/>
</dbReference>
<proteinExistence type="predicted"/>
<dbReference type="Gene3D" id="2.60.120.10">
    <property type="entry name" value="Jelly Rolls"/>
    <property type="match status" value="1"/>
</dbReference>
<dbReference type="AlphaFoldDB" id="A0A858BX49"/>
<dbReference type="Proteomes" id="UP000466848">
    <property type="component" value="Chromosome"/>
</dbReference>
<organism evidence="1 2">
    <name type="scientific">Aminipila butyrica</name>
    <dbReference type="NCBI Taxonomy" id="433296"/>
    <lineage>
        <taxon>Bacteria</taxon>
        <taxon>Bacillati</taxon>
        <taxon>Bacillota</taxon>
        <taxon>Clostridia</taxon>
        <taxon>Peptostreptococcales</taxon>
        <taxon>Anaerovoracaceae</taxon>
        <taxon>Aminipila</taxon>
    </lineage>
</organism>
<dbReference type="Pfam" id="PF05962">
    <property type="entry name" value="HutD"/>
    <property type="match status" value="1"/>
</dbReference>
<evidence type="ECO:0000313" key="2">
    <source>
        <dbReference type="Proteomes" id="UP000466848"/>
    </source>
</evidence>
<dbReference type="RefSeq" id="WP_163067386.1">
    <property type="nucleotide sequence ID" value="NZ_CP048649.1"/>
</dbReference>
<name>A0A858BX49_9FIRM</name>
<dbReference type="PANTHER" id="PTHR37943:SF1">
    <property type="entry name" value="PROTEIN VES"/>
    <property type="match status" value="1"/>
</dbReference>
<dbReference type="PANTHER" id="PTHR37943">
    <property type="entry name" value="PROTEIN VES"/>
    <property type="match status" value="1"/>
</dbReference>
<dbReference type="InterPro" id="IPR010282">
    <property type="entry name" value="Uncharacterised_HutD/Ves"/>
</dbReference>
<dbReference type="KEGG" id="abut:Ami103574_12975"/>